<name>A0AAP0MEL1_9ROSI</name>
<gene>
    <name evidence="1" type="ORF">WN944_001402</name>
</gene>
<accession>A0AAP0MEL1</accession>
<dbReference type="Proteomes" id="UP001428341">
    <property type="component" value="Unassembled WGS sequence"/>
</dbReference>
<sequence>MDIDSNISLFQLYAAYRMTKMMMSMMLEMPEWLQRISQNHQVGVMEMLKVIAALELKGVFSCIAPMPEKANKL</sequence>
<comment type="caution">
    <text evidence="1">The sequence shown here is derived from an EMBL/GenBank/DDBJ whole genome shotgun (WGS) entry which is preliminary data.</text>
</comment>
<organism evidence="1 2">
    <name type="scientific">Citrus x changshan-huyou</name>
    <dbReference type="NCBI Taxonomy" id="2935761"/>
    <lineage>
        <taxon>Eukaryota</taxon>
        <taxon>Viridiplantae</taxon>
        <taxon>Streptophyta</taxon>
        <taxon>Embryophyta</taxon>
        <taxon>Tracheophyta</taxon>
        <taxon>Spermatophyta</taxon>
        <taxon>Magnoliopsida</taxon>
        <taxon>eudicotyledons</taxon>
        <taxon>Gunneridae</taxon>
        <taxon>Pentapetalae</taxon>
        <taxon>rosids</taxon>
        <taxon>malvids</taxon>
        <taxon>Sapindales</taxon>
        <taxon>Rutaceae</taxon>
        <taxon>Aurantioideae</taxon>
        <taxon>Citrus</taxon>
    </lineage>
</organism>
<proteinExistence type="predicted"/>
<protein>
    <submittedName>
        <fullName evidence="1">Uncharacterized protein</fullName>
    </submittedName>
</protein>
<dbReference type="AlphaFoldDB" id="A0AAP0MEL1"/>
<evidence type="ECO:0000313" key="1">
    <source>
        <dbReference type="EMBL" id="KAK9209039.1"/>
    </source>
</evidence>
<reference evidence="1 2" key="1">
    <citation type="submission" date="2024-05" db="EMBL/GenBank/DDBJ databases">
        <title>Haplotype-resolved chromosome-level genome assembly of Huyou (Citrus changshanensis).</title>
        <authorList>
            <person name="Miao C."/>
            <person name="Chen W."/>
            <person name="Wu Y."/>
            <person name="Wang L."/>
            <person name="Zhao S."/>
            <person name="Grierson D."/>
            <person name="Xu C."/>
            <person name="Chen K."/>
        </authorList>
    </citation>
    <scope>NUCLEOTIDE SEQUENCE [LARGE SCALE GENOMIC DNA]</scope>
    <source>
        <strain evidence="1">01-14</strain>
        <tissue evidence="1">Leaf</tissue>
    </source>
</reference>
<dbReference type="EMBL" id="JBCGBO010000004">
    <property type="protein sequence ID" value="KAK9209039.1"/>
    <property type="molecule type" value="Genomic_DNA"/>
</dbReference>
<keyword evidence="2" id="KW-1185">Reference proteome</keyword>
<evidence type="ECO:0000313" key="2">
    <source>
        <dbReference type="Proteomes" id="UP001428341"/>
    </source>
</evidence>